<dbReference type="EMBL" id="VSSQ01002853">
    <property type="protein sequence ID" value="MPM17741.1"/>
    <property type="molecule type" value="Genomic_DNA"/>
</dbReference>
<protein>
    <submittedName>
        <fullName evidence="1">Swarming motility protein SwrD</fullName>
    </submittedName>
</protein>
<name>A0A644XPP4_9ZZZZ</name>
<comment type="caution">
    <text evidence="1">The sequence shown here is derived from an EMBL/GenBank/DDBJ whole genome shotgun (WGS) entry which is preliminary data.</text>
</comment>
<reference evidence="1" key="1">
    <citation type="submission" date="2019-08" db="EMBL/GenBank/DDBJ databases">
        <authorList>
            <person name="Kucharzyk K."/>
            <person name="Murdoch R.W."/>
            <person name="Higgins S."/>
            <person name="Loffler F."/>
        </authorList>
    </citation>
    <scope>NUCLEOTIDE SEQUENCE</scope>
</reference>
<dbReference type="InterPro" id="IPR009384">
    <property type="entry name" value="SwrD-like"/>
</dbReference>
<dbReference type="PANTHER" id="PTHR39185:SF1">
    <property type="entry name" value="SWARMING MOTILITY PROTEIN SWRD"/>
    <property type="match status" value="1"/>
</dbReference>
<organism evidence="1">
    <name type="scientific">bioreactor metagenome</name>
    <dbReference type="NCBI Taxonomy" id="1076179"/>
    <lineage>
        <taxon>unclassified sequences</taxon>
        <taxon>metagenomes</taxon>
        <taxon>ecological metagenomes</taxon>
    </lineage>
</organism>
<dbReference type="Pfam" id="PF06289">
    <property type="entry name" value="FlbD"/>
    <property type="match status" value="1"/>
</dbReference>
<dbReference type="AlphaFoldDB" id="A0A644XPP4"/>
<proteinExistence type="predicted"/>
<accession>A0A644XPP4</accession>
<gene>
    <name evidence="1" type="primary">swrD_4</name>
    <name evidence="1" type="ORF">SDC9_64140</name>
</gene>
<dbReference type="PANTHER" id="PTHR39185">
    <property type="entry name" value="SWARMING MOTILITY PROTEIN SWRD"/>
    <property type="match status" value="1"/>
</dbReference>
<sequence length="71" mass="8336">MIVLTKMNNDKFLVNHLQIECIELIPETKIVMMNRSYYLVRETAEEIVQKIAEYNAKVQDIARAVRVIGQR</sequence>
<evidence type="ECO:0000313" key="1">
    <source>
        <dbReference type="EMBL" id="MPM17741.1"/>
    </source>
</evidence>